<dbReference type="InterPro" id="IPR017937">
    <property type="entry name" value="Thioredoxin_CS"/>
</dbReference>
<organism evidence="6 7">
    <name type="scientific">Duncaniella freteri</name>
    <dbReference type="NCBI Taxonomy" id="2530391"/>
    <lineage>
        <taxon>Bacteria</taxon>
        <taxon>Pseudomonadati</taxon>
        <taxon>Bacteroidota</taxon>
        <taxon>Bacteroidia</taxon>
        <taxon>Bacteroidales</taxon>
        <taxon>Muribaculaceae</taxon>
        <taxon>Duncaniella</taxon>
    </lineage>
</organism>
<dbReference type="GO" id="GO:0030313">
    <property type="term" value="C:cell envelope"/>
    <property type="evidence" value="ECO:0007669"/>
    <property type="project" value="UniProtKB-SubCell"/>
</dbReference>
<evidence type="ECO:0000313" key="7">
    <source>
        <dbReference type="Proteomes" id="UP000297635"/>
    </source>
</evidence>
<evidence type="ECO:0000313" key="6">
    <source>
        <dbReference type="EMBL" id="TGG40024.1"/>
    </source>
</evidence>
<dbReference type="RefSeq" id="WP_135471036.1">
    <property type="nucleotide sequence ID" value="NZ_CASCNC010000002.1"/>
</dbReference>
<dbReference type="GO" id="GO:0016209">
    <property type="term" value="F:antioxidant activity"/>
    <property type="evidence" value="ECO:0007669"/>
    <property type="project" value="InterPro"/>
</dbReference>
<dbReference type="InterPro" id="IPR036249">
    <property type="entry name" value="Thioredoxin-like_sf"/>
</dbReference>
<proteinExistence type="predicted"/>
<keyword evidence="3" id="KW-1015">Disulfide bond</keyword>
<comment type="subcellular location">
    <subcellularLocation>
        <location evidence="1">Cell envelope</location>
    </subcellularLocation>
</comment>
<dbReference type="Pfam" id="PF14289">
    <property type="entry name" value="DUF4369"/>
    <property type="match status" value="1"/>
</dbReference>
<dbReference type="Gene3D" id="3.40.30.10">
    <property type="entry name" value="Glutaredoxin"/>
    <property type="match status" value="1"/>
</dbReference>
<feature type="domain" description="Thioredoxin" evidence="5">
    <location>
        <begin position="222"/>
        <end position="361"/>
    </location>
</feature>
<comment type="caution">
    <text evidence="6">The sequence shown here is derived from an EMBL/GenBank/DDBJ whole genome shotgun (WGS) entry which is preliminary data.</text>
</comment>
<dbReference type="PANTHER" id="PTHR42852">
    <property type="entry name" value="THIOL:DISULFIDE INTERCHANGE PROTEIN DSBE"/>
    <property type="match status" value="1"/>
</dbReference>
<dbReference type="GeneID" id="82149076"/>
<dbReference type="PROSITE" id="PS51352">
    <property type="entry name" value="THIOREDOXIN_2"/>
    <property type="match status" value="1"/>
</dbReference>
<gene>
    <name evidence="6" type="ORF">EZ315_04665</name>
</gene>
<dbReference type="InterPro" id="IPR050553">
    <property type="entry name" value="Thioredoxin_ResA/DsbE_sf"/>
</dbReference>
<evidence type="ECO:0000256" key="1">
    <source>
        <dbReference type="ARBA" id="ARBA00004196"/>
    </source>
</evidence>
<dbReference type="InterPro" id="IPR025380">
    <property type="entry name" value="DUF4369"/>
</dbReference>
<keyword evidence="2" id="KW-0201">Cytochrome c-type biogenesis</keyword>
<evidence type="ECO:0000259" key="5">
    <source>
        <dbReference type="PROSITE" id="PS51352"/>
    </source>
</evidence>
<dbReference type="GO" id="GO:0016491">
    <property type="term" value="F:oxidoreductase activity"/>
    <property type="evidence" value="ECO:0007669"/>
    <property type="project" value="InterPro"/>
</dbReference>
<dbReference type="PROSITE" id="PS00194">
    <property type="entry name" value="THIOREDOXIN_1"/>
    <property type="match status" value="1"/>
</dbReference>
<protein>
    <submittedName>
        <fullName evidence="6">AhpC/TSA family protein</fullName>
    </submittedName>
</protein>
<dbReference type="InterPro" id="IPR000866">
    <property type="entry name" value="AhpC/TSA"/>
</dbReference>
<keyword evidence="7" id="KW-1185">Reference proteome</keyword>
<evidence type="ECO:0000256" key="2">
    <source>
        <dbReference type="ARBA" id="ARBA00022748"/>
    </source>
</evidence>
<dbReference type="EMBL" id="SJSA01000001">
    <property type="protein sequence ID" value="TGG40024.1"/>
    <property type="molecule type" value="Genomic_DNA"/>
</dbReference>
<evidence type="ECO:0000256" key="4">
    <source>
        <dbReference type="ARBA" id="ARBA00023284"/>
    </source>
</evidence>
<evidence type="ECO:0000256" key="3">
    <source>
        <dbReference type="ARBA" id="ARBA00023157"/>
    </source>
</evidence>
<dbReference type="GO" id="GO:0017004">
    <property type="term" value="P:cytochrome complex assembly"/>
    <property type="evidence" value="ECO:0007669"/>
    <property type="project" value="UniProtKB-KW"/>
</dbReference>
<dbReference type="CDD" id="cd02966">
    <property type="entry name" value="TlpA_like_family"/>
    <property type="match status" value="1"/>
</dbReference>
<accession>A0A4Z0V6T6</accession>
<reference evidence="6 7" key="1">
    <citation type="submission" date="2019-02" db="EMBL/GenBank/DDBJ databases">
        <title>Isolation and identification of novel species under the genus Muribaculum.</title>
        <authorList>
            <person name="Miyake S."/>
            <person name="Ding Y."/>
            <person name="Low A."/>
            <person name="Soh M."/>
            <person name="Seedorf H."/>
        </authorList>
    </citation>
    <scope>NUCLEOTIDE SEQUENCE [LARGE SCALE GENOMIC DNA]</scope>
    <source>
        <strain evidence="6 7">TLL-A3</strain>
    </source>
</reference>
<dbReference type="PANTHER" id="PTHR42852:SF6">
    <property type="entry name" value="THIOL:DISULFIDE INTERCHANGE PROTEIN DSBE"/>
    <property type="match status" value="1"/>
</dbReference>
<keyword evidence="4" id="KW-0676">Redox-active center</keyword>
<dbReference type="Proteomes" id="UP000297635">
    <property type="component" value="Unassembled WGS sequence"/>
</dbReference>
<dbReference type="Pfam" id="PF00578">
    <property type="entry name" value="AhpC-TSA"/>
    <property type="match status" value="1"/>
</dbReference>
<name>A0A4Z0V6T6_9BACT</name>
<dbReference type="AlphaFoldDB" id="A0A4Z0V6T6"/>
<dbReference type="InterPro" id="IPR013766">
    <property type="entry name" value="Thioredoxin_domain"/>
</dbReference>
<dbReference type="SUPFAM" id="SSF52833">
    <property type="entry name" value="Thioredoxin-like"/>
    <property type="match status" value="1"/>
</dbReference>
<sequence length="361" mass="40334">MRTTGRISLLVATAIFYVILASSFEYTVKGNIGTSKHDGKKAYLMLYDTNRLIDSATVINGSFIIKGQASQPAYARVDVDREYANLIISKGETEIDVINLHTPVSGDSLNIALKDYLTKVFTLNGIARDYRTYLKGQNLSADSLSKIKNEMFSHLQQVLLNYSKSVIYANMHNPVGHAALNMFGTNSTPENWMEIYGCLSPYLLSLNFTNMWNAKIKKSIAMSKGAMFADIKGKTVDGKDARLSDYVGKGKYVLVDFWASWCGPCREEATNTLKPLYEKYGTNPRFEILGIAMWDDPKRSIQAIRSEGYEWSHIIDAGMTPMDEYGFDGIPMIILFDPEGRIIAKDIRGADISLSVEQALK</sequence>